<name>A0A6P1DND8_9GAMM</name>
<gene>
    <name evidence="2" type="ORF">G3480_05415</name>
</gene>
<feature type="compositionally biased region" description="Basic and acidic residues" evidence="1">
    <location>
        <begin position="971"/>
        <end position="981"/>
    </location>
</feature>
<dbReference type="AlphaFoldDB" id="A0A6P1DND8"/>
<sequence length="1012" mass="110919">MPKNNARKGIQIKQNIGTTVIPDESPPIQSSPSSIANDAEIAHQSPIHGDLAVTLVHSQRPAQLNKVFTWTEDGLTKTASAQLTRGRCERRFVADLNAFAELLDGIAPNVAVLYGVTERATAPLVSTKHFQEEGDAITRTRRFFGFRRAPGLMMLDHDPHGDRRLSPDDLITALHRAAPVLQEASLLWRPSASSGVVLPDGTETGLQGQRLYLPVTNAALIPEAGKALEALLWANGDGWIEVGKAGQALTRTLIDTTVWQPERLDFVAPPTLKDGLTRRAPPACLIGDSNRQFDLQTLIDLADGTIRAQAAANIKAAKSGKSDALTLARDAWIEEQAAALAEKGQITLESARATLRTAATQFTLTGDFRLLASDGAEVSVGTILDNPSRWHGKRFADPLEPEYSQDRRIAWVNLRSGGRPYLWSHAHGGRRFYLVRPSKRVRLVKGERGRVVDNCLDLLRERGELFDFGEGAALVRMTEDARAVPVSRDWLVDHFDRTIRFYVEVLRKEDGVDVVKQEDTDAPTWAASRILAKDGERGLSRLNAVITAPTLRADGSILSAPGYDAPSRLLLLSNVPELPHVPLNPSLDDARRALARLWAPVAEFPLVDAVARGVTLAAMLTACIRASLTTAPGFAWDAPAAGTGKTLLAQTIGVLLSGDIPPALPPASAQDEEARKRLFSALRENHRTILWDNIREPFGNAALDAFLTAPTFTDRILGKSETATLPNRALFLATGNNLRLVGDTCRRILIARLDAQTEKPYAREFDFDPAQMAVARRDELVVAALTLIRTWITAGRSRLGAGRTASFETWDELVRQPVCWVASWSQTLSFDDPLKATERAFEADPETAKLGALLEAVRAMTEDASPTSRGTISHTVAQMIAWANAEQHDDSDAQREARQSLHDALSEIAAERSGTINPRILGRWIERNAERRVSGLRFVQDGELRRAKRWRVVADVSSHVEINSQKHTNSHPKDDDARRPTPWDVGAECEFVSSDELFAGARETGQVVEGEL</sequence>
<dbReference type="RefSeq" id="WP_164652659.1">
    <property type="nucleotide sequence ID" value="NZ_JAAIJR010000015.1"/>
</dbReference>
<reference evidence="3" key="1">
    <citation type="journal article" date="2020" name="Microbiol. Resour. Announc.">
        <title>Draft Genome Sequences of Thiorhodococcus mannitoliphagus and Thiorhodococcus minor, Purple Sulfur Photosynthetic Bacteria in the Gammaproteobacterial Family Chromatiaceae.</title>
        <authorList>
            <person name="Aviles F.A."/>
            <person name="Meyer T.E."/>
            <person name="Kyndt J.A."/>
        </authorList>
    </citation>
    <scope>NUCLEOTIDE SEQUENCE [LARGE SCALE GENOMIC DNA]</scope>
    <source>
        <strain evidence="3">DSM 18266</strain>
    </source>
</reference>
<evidence type="ECO:0000313" key="2">
    <source>
        <dbReference type="EMBL" id="NEX19757.1"/>
    </source>
</evidence>
<evidence type="ECO:0000313" key="3">
    <source>
        <dbReference type="Proteomes" id="UP000471640"/>
    </source>
</evidence>
<keyword evidence="3" id="KW-1185">Reference proteome</keyword>
<protein>
    <submittedName>
        <fullName evidence="2">Uncharacterized protein</fullName>
    </submittedName>
</protein>
<proteinExistence type="predicted"/>
<reference evidence="2 3" key="2">
    <citation type="submission" date="2020-02" db="EMBL/GenBank/DDBJ databases">
        <title>Genome sequences of Thiorhodococcus mannitoliphagus and Thiorhodococcus minor, purple sulfur photosynthetic bacteria in the gammaproteobacterial family, Chromatiaceae.</title>
        <authorList>
            <person name="Aviles F.A."/>
            <person name="Meyer T.E."/>
            <person name="Kyndt J.A."/>
        </authorList>
    </citation>
    <scope>NUCLEOTIDE SEQUENCE [LARGE SCALE GENOMIC DNA]</scope>
    <source>
        <strain evidence="2 3">DSM 18266</strain>
    </source>
</reference>
<comment type="caution">
    <text evidence="2">The sequence shown here is derived from an EMBL/GenBank/DDBJ whole genome shotgun (WGS) entry which is preliminary data.</text>
</comment>
<dbReference type="Proteomes" id="UP000471640">
    <property type="component" value="Unassembled WGS sequence"/>
</dbReference>
<accession>A0A6P1DND8</accession>
<feature type="region of interest" description="Disordered" evidence="1">
    <location>
        <begin position="961"/>
        <end position="981"/>
    </location>
</feature>
<evidence type="ECO:0000256" key="1">
    <source>
        <dbReference type="SAM" id="MobiDB-lite"/>
    </source>
</evidence>
<organism evidence="2 3">
    <name type="scientific">Thiorhodococcus mannitoliphagus</name>
    <dbReference type="NCBI Taxonomy" id="329406"/>
    <lineage>
        <taxon>Bacteria</taxon>
        <taxon>Pseudomonadati</taxon>
        <taxon>Pseudomonadota</taxon>
        <taxon>Gammaproteobacteria</taxon>
        <taxon>Chromatiales</taxon>
        <taxon>Chromatiaceae</taxon>
        <taxon>Thiorhodococcus</taxon>
    </lineage>
</organism>
<dbReference type="EMBL" id="JAAIJR010000015">
    <property type="protein sequence ID" value="NEX19757.1"/>
    <property type="molecule type" value="Genomic_DNA"/>
</dbReference>